<evidence type="ECO:0000313" key="1">
    <source>
        <dbReference type="EMBL" id="GGC93104.1"/>
    </source>
</evidence>
<proteinExistence type="predicted"/>
<dbReference type="Proteomes" id="UP000630615">
    <property type="component" value="Unassembled WGS sequence"/>
</dbReference>
<evidence type="ECO:0000313" key="2">
    <source>
        <dbReference type="Proteomes" id="UP000630615"/>
    </source>
</evidence>
<protein>
    <submittedName>
        <fullName evidence="1">Uncharacterized protein</fullName>
    </submittedName>
</protein>
<comment type="caution">
    <text evidence="1">The sequence shown here is derived from an EMBL/GenBank/DDBJ whole genome shotgun (WGS) entry which is preliminary data.</text>
</comment>
<organism evidence="1 2">
    <name type="scientific">Enterococcus wangshanyuanii</name>
    <dbReference type="NCBI Taxonomy" id="2005703"/>
    <lineage>
        <taxon>Bacteria</taxon>
        <taxon>Bacillati</taxon>
        <taxon>Bacillota</taxon>
        <taxon>Bacilli</taxon>
        <taxon>Lactobacillales</taxon>
        <taxon>Enterococcaceae</taxon>
        <taxon>Enterococcus</taxon>
    </lineage>
</organism>
<reference evidence="2" key="1">
    <citation type="journal article" date="2019" name="Int. J. Syst. Evol. Microbiol.">
        <title>The Global Catalogue of Microorganisms (GCM) 10K type strain sequencing project: providing services to taxonomists for standard genome sequencing and annotation.</title>
        <authorList>
            <consortium name="The Broad Institute Genomics Platform"/>
            <consortium name="The Broad Institute Genome Sequencing Center for Infectious Disease"/>
            <person name="Wu L."/>
            <person name="Ma J."/>
        </authorList>
    </citation>
    <scope>NUCLEOTIDE SEQUENCE [LARGE SCALE GENOMIC DNA]</scope>
    <source>
        <strain evidence="2">CGMCC 1.15942</strain>
    </source>
</reference>
<dbReference type="EMBL" id="BMKI01000005">
    <property type="protein sequence ID" value="GGC93104.1"/>
    <property type="molecule type" value="Genomic_DNA"/>
</dbReference>
<gene>
    <name evidence="1" type="ORF">GCM10011573_23400</name>
</gene>
<sequence length="52" mass="6040">MVSSFLEADLFSIKMILSKNVHKIVVISLVSIIIDKGYYDYYVKREVSLNEK</sequence>
<accession>A0ABQ1P982</accession>
<name>A0ABQ1P982_9ENTE</name>
<keyword evidence="2" id="KW-1185">Reference proteome</keyword>